<feature type="region of interest" description="Disordered" evidence="1">
    <location>
        <begin position="1"/>
        <end position="57"/>
    </location>
</feature>
<dbReference type="Proteomes" id="UP000198614">
    <property type="component" value="Unassembled WGS sequence"/>
</dbReference>
<keyword evidence="2" id="KW-0472">Membrane</keyword>
<dbReference type="EMBL" id="FNAX01000006">
    <property type="protein sequence ID" value="SDF16349.1"/>
    <property type="molecule type" value="Genomic_DNA"/>
</dbReference>
<proteinExistence type="predicted"/>
<evidence type="ECO:0000256" key="1">
    <source>
        <dbReference type="SAM" id="MobiDB-lite"/>
    </source>
</evidence>
<dbReference type="AlphaFoldDB" id="A0A1G7IVL6"/>
<organism evidence="3 4">
    <name type="scientific">Streptomyces griseoaurantiacus</name>
    <dbReference type="NCBI Taxonomy" id="68213"/>
    <lineage>
        <taxon>Bacteria</taxon>
        <taxon>Bacillati</taxon>
        <taxon>Actinomycetota</taxon>
        <taxon>Actinomycetes</taxon>
        <taxon>Kitasatosporales</taxon>
        <taxon>Streptomycetaceae</taxon>
        <taxon>Streptomyces</taxon>
        <taxon>Streptomyces aurantiacus group</taxon>
    </lineage>
</organism>
<feature type="region of interest" description="Disordered" evidence="1">
    <location>
        <begin position="83"/>
        <end position="140"/>
    </location>
</feature>
<dbReference type="SUPFAM" id="SSF81995">
    <property type="entry name" value="beta-sandwich domain of Sec23/24"/>
    <property type="match status" value="1"/>
</dbReference>
<feature type="transmembrane region" description="Helical" evidence="2">
    <location>
        <begin position="61"/>
        <end position="83"/>
    </location>
</feature>
<gene>
    <name evidence="3" type="ORF">SAMN05216260_106177</name>
</gene>
<protein>
    <submittedName>
        <fullName evidence="3">Uncharacterized protein</fullName>
    </submittedName>
</protein>
<reference evidence="3 4" key="1">
    <citation type="submission" date="2016-10" db="EMBL/GenBank/DDBJ databases">
        <authorList>
            <person name="de Groot N.N."/>
        </authorList>
    </citation>
    <scope>NUCLEOTIDE SEQUENCE [LARGE SCALE GENOMIC DNA]</scope>
    <source>
        <strain evidence="3 4">CGMCC 4.1859</strain>
    </source>
</reference>
<name>A0A1G7IVL6_9ACTN</name>
<evidence type="ECO:0000256" key="2">
    <source>
        <dbReference type="SAM" id="Phobius"/>
    </source>
</evidence>
<sequence>MNPQHPHNPQDPRQGQSPQYPQPPVHQQNPGQPPYPQYQQQPGWGTPPPMPQPPRRNTGRIVGFSCLGVLALFVVLGIVVAAVGGGDDDGKKSTASSSQAEDDSAKDDTARSDAKDDTKSDAEDDKKDGEGDKGDAKSTGSQADRFKACVAKKGTAGEKAAVAHVTKVTGTDKRNDILDAAEVFTDFTGGFMSADAGDAKLITSAFTSCYESDNGLVTVYGSDGDMITNGNY</sequence>
<feature type="compositionally biased region" description="Basic and acidic residues" evidence="1">
    <location>
        <begin position="106"/>
        <end position="136"/>
    </location>
</feature>
<evidence type="ECO:0000313" key="3">
    <source>
        <dbReference type="EMBL" id="SDF16349.1"/>
    </source>
</evidence>
<keyword evidence="2" id="KW-1133">Transmembrane helix</keyword>
<feature type="compositionally biased region" description="Polar residues" evidence="1">
    <location>
        <begin position="1"/>
        <end position="19"/>
    </location>
</feature>
<feature type="compositionally biased region" description="Pro residues" evidence="1">
    <location>
        <begin position="45"/>
        <end position="54"/>
    </location>
</feature>
<keyword evidence="2" id="KW-0812">Transmembrane</keyword>
<accession>A0A1G7IVL6</accession>
<evidence type="ECO:0000313" key="4">
    <source>
        <dbReference type="Proteomes" id="UP000198614"/>
    </source>
</evidence>